<dbReference type="Proteomes" id="UP000053989">
    <property type="component" value="Unassembled WGS sequence"/>
</dbReference>
<organism evidence="3 4">
    <name type="scientific">Scleroderma citrinum Foug A</name>
    <dbReference type="NCBI Taxonomy" id="1036808"/>
    <lineage>
        <taxon>Eukaryota</taxon>
        <taxon>Fungi</taxon>
        <taxon>Dikarya</taxon>
        <taxon>Basidiomycota</taxon>
        <taxon>Agaricomycotina</taxon>
        <taxon>Agaricomycetes</taxon>
        <taxon>Agaricomycetidae</taxon>
        <taxon>Boletales</taxon>
        <taxon>Sclerodermatineae</taxon>
        <taxon>Sclerodermataceae</taxon>
        <taxon>Scleroderma</taxon>
    </lineage>
</organism>
<dbReference type="InParanoid" id="A0A0C3DRD6"/>
<dbReference type="HOGENOM" id="CLU_2795455_0_0_1"/>
<keyword evidence="2" id="KW-0472">Membrane</keyword>
<sequence>MHDCMHATTCSPISPGPPSSLPSHSAAIIVFVCLSHVALAVFHHILTNVFHAGQHCCLWSVSDSGRYR</sequence>
<dbReference type="EMBL" id="KN822036">
    <property type="protein sequence ID" value="KIM63225.1"/>
    <property type="molecule type" value="Genomic_DNA"/>
</dbReference>
<proteinExistence type="predicted"/>
<keyword evidence="4" id="KW-1185">Reference proteome</keyword>
<dbReference type="AlphaFoldDB" id="A0A0C3DRD6"/>
<name>A0A0C3DRD6_9AGAM</name>
<protein>
    <submittedName>
        <fullName evidence="3">Uncharacterized protein</fullName>
    </submittedName>
</protein>
<gene>
    <name evidence="3" type="ORF">SCLCIDRAFT_761161</name>
</gene>
<feature type="region of interest" description="Disordered" evidence="1">
    <location>
        <begin position="1"/>
        <end position="21"/>
    </location>
</feature>
<feature type="transmembrane region" description="Helical" evidence="2">
    <location>
        <begin position="26"/>
        <end position="46"/>
    </location>
</feature>
<accession>A0A0C3DRD6</accession>
<reference evidence="3 4" key="1">
    <citation type="submission" date="2014-04" db="EMBL/GenBank/DDBJ databases">
        <authorList>
            <consortium name="DOE Joint Genome Institute"/>
            <person name="Kuo A."/>
            <person name="Kohler A."/>
            <person name="Nagy L.G."/>
            <person name="Floudas D."/>
            <person name="Copeland A."/>
            <person name="Barry K.W."/>
            <person name="Cichocki N."/>
            <person name="Veneault-Fourrey C."/>
            <person name="LaButti K."/>
            <person name="Lindquist E.A."/>
            <person name="Lipzen A."/>
            <person name="Lundell T."/>
            <person name="Morin E."/>
            <person name="Murat C."/>
            <person name="Sun H."/>
            <person name="Tunlid A."/>
            <person name="Henrissat B."/>
            <person name="Grigoriev I.V."/>
            <person name="Hibbett D.S."/>
            <person name="Martin F."/>
            <person name="Nordberg H.P."/>
            <person name="Cantor M.N."/>
            <person name="Hua S.X."/>
        </authorList>
    </citation>
    <scope>NUCLEOTIDE SEQUENCE [LARGE SCALE GENOMIC DNA]</scope>
    <source>
        <strain evidence="3 4">Foug A</strain>
    </source>
</reference>
<evidence type="ECO:0000313" key="3">
    <source>
        <dbReference type="EMBL" id="KIM63225.1"/>
    </source>
</evidence>
<keyword evidence="2" id="KW-1133">Transmembrane helix</keyword>
<evidence type="ECO:0000313" key="4">
    <source>
        <dbReference type="Proteomes" id="UP000053989"/>
    </source>
</evidence>
<evidence type="ECO:0000256" key="2">
    <source>
        <dbReference type="SAM" id="Phobius"/>
    </source>
</evidence>
<reference evidence="4" key="2">
    <citation type="submission" date="2015-01" db="EMBL/GenBank/DDBJ databases">
        <title>Evolutionary Origins and Diversification of the Mycorrhizal Mutualists.</title>
        <authorList>
            <consortium name="DOE Joint Genome Institute"/>
            <consortium name="Mycorrhizal Genomics Consortium"/>
            <person name="Kohler A."/>
            <person name="Kuo A."/>
            <person name="Nagy L.G."/>
            <person name="Floudas D."/>
            <person name="Copeland A."/>
            <person name="Barry K.W."/>
            <person name="Cichocki N."/>
            <person name="Veneault-Fourrey C."/>
            <person name="LaButti K."/>
            <person name="Lindquist E.A."/>
            <person name="Lipzen A."/>
            <person name="Lundell T."/>
            <person name="Morin E."/>
            <person name="Murat C."/>
            <person name="Riley R."/>
            <person name="Ohm R."/>
            <person name="Sun H."/>
            <person name="Tunlid A."/>
            <person name="Henrissat B."/>
            <person name="Grigoriev I.V."/>
            <person name="Hibbett D.S."/>
            <person name="Martin F."/>
        </authorList>
    </citation>
    <scope>NUCLEOTIDE SEQUENCE [LARGE SCALE GENOMIC DNA]</scope>
    <source>
        <strain evidence="4">Foug A</strain>
    </source>
</reference>
<keyword evidence="2" id="KW-0812">Transmembrane</keyword>
<evidence type="ECO:0000256" key="1">
    <source>
        <dbReference type="SAM" id="MobiDB-lite"/>
    </source>
</evidence>